<evidence type="ECO:0000313" key="2">
    <source>
        <dbReference type="EMBL" id="KAL2059655.1"/>
    </source>
</evidence>
<evidence type="ECO:0000313" key="3">
    <source>
        <dbReference type="Proteomes" id="UP001590951"/>
    </source>
</evidence>
<sequence>MSRSSKDTTIGKGGNHREKDTGASEPYGHSQPDSEAAQYLPGGLKYWESVANAHNNPRNGKPMSQWISEWEGTWDDDDPTIQASSHNNLSELEADPAIFCGNGSRGPGQPSKGVNGIKVRLGLRKEVV</sequence>
<reference evidence="2 3" key="1">
    <citation type="submission" date="2024-09" db="EMBL/GenBank/DDBJ databases">
        <title>Rethinking Asexuality: The Enigmatic Case of Functional Sexual Genes in Lepraria (Stereocaulaceae).</title>
        <authorList>
            <person name="Doellman M."/>
            <person name="Sun Y."/>
            <person name="Barcenas-Pena A."/>
            <person name="Lumbsch H.T."/>
            <person name="Grewe F."/>
        </authorList>
    </citation>
    <scope>NUCLEOTIDE SEQUENCE [LARGE SCALE GENOMIC DNA]</scope>
    <source>
        <strain evidence="2 3">Grewe 0041</strain>
    </source>
</reference>
<organism evidence="2 3">
    <name type="scientific">Lepraria finkii</name>
    <dbReference type="NCBI Taxonomy" id="1340010"/>
    <lineage>
        <taxon>Eukaryota</taxon>
        <taxon>Fungi</taxon>
        <taxon>Dikarya</taxon>
        <taxon>Ascomycota</taxon>
        <taxon>Pezizomycotina</taxon>
        <taxon>Lecanoromycetes</taxon>
        <taxon>OSLEUM clade</taxon>
        <taxon>Lecanoromycetidae</taxon>
        <taxon>Lecanorales</taxon>
        <taxon>Lecanorineae</taxon>
        <taxon>Stereocaulaceae</taxon>
        <taxon>Lepraria</taxon>
    </lineage>
</organism>
<evidence type="ECO:0000256" key="1">
    <source>
        <dbReference type="SAM" id="MobiDB-lite"/>
    </source>
</evidence>
<dbReference type="Proteomes" id="UP001590951">
    <property type="component" value="Unassembled WGS sequence"/>
</dbReference>
<name>A0ABR4BPL0_9LECA</name>
<keyword evidence="3" id="KW-1185">Reference proteome</keyword>
<proteinExistence type="predicted"/>
<dbReference type="EMBL" id="JBHFEH010000001">
    <property type="protein sequence ID" value="KAL2059655.1"/>
    <property type="molecule type" value="Genomic_DNA"/>
</dbReference>
<accession>A0ABR4BPL0</accession>
<comment type="caution">
    <text evidence="2">The sequence shown here is derived from an EMBL/GenBank/DDBJ whole genome shotgun (WGS) entry which is preliminary data.</text>
</comment>
<gene>
    <name evidence="2" type="ORF">ABVK25_000948</name>
</gene>
<protein>
    <submittedName>
        <fullName evidence="2">Uncharacterized protein</fullName>
    </submittedName>
</protein>
<feature type="region of interest" description="Disordered" evidence="1">
    <location>
        <begin position="1"/>
        <end position="40"/>
    </location>
</feature>